<organism evidence="2">
    <name type="scientific">Cucumis melo</name>
    <name type="common">Muskmelon</name>
    <dbReference type="NCBI Taxonomy" id="3656"/>
    <lineage>
        <taxon>Eukaryota</taxon>
        <taxon>Viridiplantae</taxon>
        <taxon>Streptophyta</taxon>
        <taxon>Embryophyta</taxon>
        <taxon>Tracheophyta</taxon>
        <taxon>Spermatophyta</taxon>
        <taxon>Magnoliopsida</taxon>
        <taxon>eudicotyledons</taxon>
        <taxon>Gunneridae</taxon>
        <taxon>Pentapetalae</taxon>
        <taxon>rosids</taxon>
        <taxon>fabids</taxon>
        <taxon>Cucurbitales</taxon>
        <taxon>Cucurbitaceae</taxon>
        <taxon>Benincaseae</taxon>
        <taxon>Cucumis</taxon>
    </lineage>
</organism>
<dbReference type="AlphaFoldDB" id="A0A9I9EJT9"/>
<accession>A0A9I9EJT9</accession>
<dbReference type="Gramene" id="MELO3C034417.2.1">
    <property type="protein sequence ID" value="MELO3C034417.2.1"/>
    <property type="gene ID" value="MELO3C034417.2"/>
</dbReference>
<feature type="transmembrane region" description="Helical" evidence="1">
    <location>
        <begin position="12"/>
        <end position="35"/>
    </location>
</feature>
<keyword evidence="1" id="KW-0812">Transmembrane</keyword>
<feature type="transmembrane region" description="Helical" evidence="1">
    <location>
        <begin position="47"/>
        <end position="78"/>
    </location>
</feature>
<sequence length="91" mass="10525">MECPYRKSFSIVVYLFLVIILISSMNPTRFTIIFSSRDCLFKNFDRLSFLLFIVGIAIFASSIRHLSSVSCLVSIVYCDMMSISTRFFKII</sequence>
<dbReference type="EnsemblPlants" id="MELO3C034417.2.1">
    <property type="protein sequence ID" value="MELO3C034417.2.1"/>
    <property type="gene ID" value="MELO3C034417.2"/>
</dbReference>
<name>A0A9I9EJT9_CUCME</name>
<reference evidence="2" key="1">
    <citation type="submission" date="2023-03" db="UniProtKB">
        <authorList>
            <consortium name="EnsemblPlants"/>
        </authorList>
    </citation>
    <scope>IDENTIFICATION</scope>
</reference>
<evidence type="ECO:0000256" key="1">
    <source>
        <dbReference type="SAM" id="Phobius"/>
    </source>
</evidence>
<protein>
    <submittedName>
        <fullName evidence="2">Uncharacterized protein</fullName>
    </submittedName>
</protein>
<keyword evidence="1" id="KW-0472">Membrane</keyword>
<evidence type="ECO:0000313" key="2">
    <source>
        <dbReference type="EnsemblPlants" id="MELO3C034417.2.1"/>
    </source>
</evidence>
<proteinExistence type="predicted"/>
<keyword evidence="1" id="KW-1133">Transmembrane helix</keyword>